<dbReference type="EMBL" id="AP027742">
    <property type="protein sequence ID" value="BDZ76556.1"/>
    <property type="molecule type" value="Genomic_DNA"/>
</dbReference>
<sequence>MIETLIFDMDGLLFDSERVVQRSWNIAGNELGFGLVGENIYNTLGMNLKSRTDYFKRVYGADFPMDRFAERTREIYYEIAREEGVPLKPGVRALLEYGKQHGYKMGVATSSRQEHAVNAMKEKGIYDYFNNCVFGDMVENAKPDPEIYETACKRLGTEPENAMALEDAPNGIYSASRAGMYAVMIPDLVQPDEVMKRTAYRICRDLYEVIDLLEHMK</sequence>
<dbReference type="SUPFAM" id="SSF56784">
    <property type="entry name" value="HAD-like"/>
    <property type="match status" value="1"/>
</dbReference>
<dbReference type="Proteomes" id="UP001305815">
    <property type="component" value="Chromosome"/>
</dbReference>
<dbReference type="SFLD" id="SFLDS00003">
    <property type="entry name" value="Haloacid_Dehalogenase"/>
    <property type="match status" value="1"/>
</dbReference>
<dbReference type="PANTHER" id="PTHR18901:SF38">
    <property type="entry name" value="PSEUDOURIDINE-5'-PHOSPHATASE"/>
    <property type="match status" value="1"/>
</dbReference>
<dbReference type="NCBIfam" id="TIGR01509">
    <property type="entry name" value="HAD-SF-IA-v3"/>
    <property type="match status" value="1"/>
</dbReference>
<organism evidence="1 2">
    <name type="scientific">Claveliimonas bilis</name>
    <dbReference type="NCBI Taxonomy" id="3028070"/>
    <lineage>
        <taxon>Bacteria</taxon>
        <taxon>Bacillati</taxon>
        <taxon>Bacillota</taxon>
        <taxon>Clostridia</taxon>
        <taxon>Lachnospirales</taxon>
        <taxon>Lachnospiraceae</taxon>
        <taxon>Claveliimonas</taxon>
    </lineage>
</organism>
<dbReference type="Gene3D" id="1.10.150.240">
    <property type="entry name" value="Putative phosphatase, domain 2"/>
    <property type="match status" value="1"/>
</dbReference>
<dbReference type="Gene3D" id="3.40.50.1000">
    <property type="entry name" value="HAD superfamily/HAD-like"/>
    <property type="match status" value="1"/>
</dbReference>
<gene>
    <name evidence="1" type="ORF">Lac1_07390</name>
</gene>
<dbReference type="CDD" id="cd07505">
    <property type="entry name" value="HAD_BPGM-like"/>
    <property type="match status" value="1"/>
</dbReference>
<dbReference type="InterPro" id="IPR041492">
    <property type="entry name" value="HAD_2"/>
</dbReference>
<dbReference type="RefSeq" id="WP_256194839.1">
    <property type="nucleotide sequence ID" value="NZ_AP027742.1"/>
</dbReference>
<dbReference type="NCBIfam" id="TIGR01549">
    <property type="entry name" value="HAD-SF-IA-v1"/>
    <property type="match status" value="1"/>
</dbReference>
<dbReference type="InterPro" id="IPR006439">
    <property type="entry name" value="HAD-SF_hydro_IA"/>
</dbReference>
<proteinExistence type="predicted"/>
<dbReference type="SFLD" id="SFLDG01129">
    <property type="entry name" value="C1.5:_HAD__Beta-PGM__Phosphata"/>
    <property type="match status" value="1"/>
</dbReference>
<evidence type="ECO:0000313" key="2">
    <source>
        <dbReference type="Proteomes" id="UP001305815"/>
    </source>
</evidence>
<protein>
    <submittedName>
        <fullName evidence="1">Hydrolase</fullName>
    </submittedName>
</protein>
<dbReference type="PANTHER" id="PTHR18901">
    <property type="entry name" value="2-DEOXYGLUCOSE-6-PHOSPHATE PHOSPHATASE 2"/>
    <property type="match status" value="1"/>
</dbReference>
<keyword evidence="2" id="KW-1185">Reference proteome</keyword>
<dbReference type="PRINTS" id="PR00413">
    <property type="entry name" value="HADHALOGNASE"/>
</dbReference>
<dbReference type="InterPro" id="IPR023214">
    <property type="entry name" value="HAD_sf"/>
</dbReference>
<dbReference type="InterPro" id="IPR023198">
    <property type="entry name" value="PGP-like_dom2"/>
</dbReference>
<evidence type="ECO:0000313" key="1">
    <source>
        <dbReference type="EMBL" id="BDZ76556.1"/>
    </source>
</evidence>
<dbReference type="SFLD" id="SFLDG01135">
    <property type="entry name" value="C1.5.6:_HAD__Beta-PGM__Phospha"/>
    <property type="match status" value="1"/>
</dbReference>
<dbReference type="Pfam" id="PF13419">
    <property type="entry name" value="HAD_2"/>
    <property type="match status" value="1"/>
</dbReference>
<dbReference type="GO" id="GO:0016787">
    <property type="term" value="F:hydrolase activity"/>
    <property type="evidence" value="ECO:0007669"/>
    <property type="project" value="UniProtKB-KW"/>
</dbReference>
<dbReference type="InterPro" id="IPR036412">
    <property type="entry name" value="HAD-like_sf"/>
</dbReference>
<reference evidence="2" key="1">
    <citation type="journal article" date="2023" name="Int. J. Syst. Evol. Microbiol.">
        <title>Claveliimonas bilis gen. nov., sp. nov., deoxycholic acid-producing bacteria isolated from human faeces, and reclassification of Sellimonas monacensis Zenner et al. 2021 as Claveliimonas monacensis comb. nov.</title>
        <authorList>
            <person name="Hisatomi A."/>
            <person name="Kastawa N.W.E.P.G."/>
            <person name="Song I."/>
            <person name="Ohkuma M."/>
            <person name="Fukiya S."/>
            <person name="Sakamoto M."/>
        </authorList>
    </citation>
    <scope>NUCLEOTIDE SEQUENCE [LARGE SCALE GENOMIC DNA]</scope>
    <source>
        <strain evidence="2">12BBH14</strain>
    </source>
</reference>
<accession>A0ABM8I198</accession>
<name>A0ABM8I198_9FIRM</name>
<keyword evidence="1" id="KW-0378">Hydrolase</keyword>